<dbReference type="Proteomes" id="UP000246005">
    <property type="component" value="Unassembled WGS sequence"/>
</dbReference>
<dbReference type="GO" id="GO:0016747">
    <property type="term" value="F:acyltransferase activity, transferring groups other than amino-acyl groups"/>
    <property type="evidence" value="ECO:0007669"/>
    <property type="project" value="InterPro"/>
</dbReference>
<protein>
    <submittedName>
        <fullName evidence="3">Aminoglycoside 6'-N-acetyltransferase</fullName>
    </submittedName>
</protein>
<name>A0A316HKW7_9PSEU</name>
<dbReference type="PANTHER" id="PTHR43792:SF1">
    <property type="entry name" value="N-ACETYLTRANSFERASE DOMAIN-CONTAINING PROTEIN"/>
    <property type="match status" value="1"/>
</dbReference>
<dbReference type="CDD" id="cd04301">
    <property type="entry name" value="NAT_SF"/>
    <property type="match status" value="1"/>
</dbReference>
<evidence type="ECO:0000256" key="1">
    <source>
        <dbReference type="SAM" id="MobiDB-lite"/>
    </source>
</evidence>
<comment type="caution">
    <text evidence="3">The sequence shown here is derived from an EMBL/GenBank/DDBJ whole genome shotgun (WGS) entry which is preliminary data.</text>
</comment>
<proteinExistence type="predicted"/>
<dbReference type="PROSITE" id="PS51186">
    <property type="entry name" value="GNAT"/>
    <property type="match status" value="1"/>
</dbReference>
<dbReference type="Pfam" id="PF13302">
    <property type="entry name" value="Acetyltransf_3"/>
    <property type="match status" value="1"/>
</dbReference>
<dbReference type="PANTHER" id="PTHR43792">
    <property type="entry name" value="GNAT FAMILY, PUTATIVE (AFU_ORTHOLOGUE AFUA_3G00765)-RELATED-RELATED"/>
    <property type="match status" value="1"/>
</dbReference>
<reference evidence="3 4" key="1">
    <citation type="submission" date="2018-05" db="EMBL/GenBank/DDBJ databases">
        <title>Genomic Encyclopedia of Type Strains, Phase IV (KMG-IV): sequencing the most valuable type-strain genomes for metagenomic binning, comparative biology and taxonomic classification.</title>
        <authorList>
            <person name="Goeker M."/>
        </authorList>
    </citation>
    <scope>NUCLEOTIDE SEQUENCE [LARGE SCALE GENOMIC DNA]</scope>
    <source>
        <strain evidence="3 4">DSM 45480</strain>
    </source>
</reference>
<organism evidence="3 4">
    <name type="scientific">Lentzea atacamensis</name>
    <dbReference type="NCBI Taxonomy" id="531938"/>
    <lineage>
        <taxon>Bacteria</taxon>
        <taxon>Bacillati</taxon>
        <taxon>Actinomycetota</taxon>
        <taxon>Actinomycetes</taxon>
        <taxon>Pseudonocardiales</taxon>
        <taxon>Pseudonocardiaceae</taxon>
        <taxon>Lentzea</taxon>
    </lineage>
</organism>
<feature type="compositionally biased region" description="Basic and acidic residues" evidence="1">
    <location>
        <begin position="174"/>
        <end position="184"/>
    </location>
</feature>
<evidence type="ECO:0000259" key="2">
    <source>
        <dbReference type="PROSITE" id="PS51186"/>
    </source>
</evidence>
<feature type="region of interest" description="Disordered" evidence="1">
    <location>
        <begin position="174"/>
        <end position="196"/>
    </location>
</feature>
<dbReference type="AlphaFoldDB" id="A0A316HKW7"/>
<dbReference type="EMBL" id="QGHB01000018">
    <property type="protein sequence ID" value="PWK81317.1"/>
    <property type="molecule type" value="Genomic_DNA"/>
</dbReference>
<dbReference type="InterPro" id="IPR016181">
    <property type="entry name" value="Acyl_CoA_acyltransferase"/>
</dbReference>
<accession>A0A316HKW7</accession>
<keyword evidence="3" id="KW-0808">Transferase</keyword>
<sequence length="196" mass="21984">MILSSARLSIRPFAAEDAQTLADYRSDPDVARYQGWSTPFPAETAARLIAELTDPAEPGWFQYAVDLDGTLIGDIGVNTHENLMQADIGYTIAPAHQGRGYATEALQRMLQHLFLDRGLRRVSAECDARNERSAKLLARLGFRREGHRVEHTWIKGEWTDDLLFGMLAKDFGTPDRPVRTESRRTGRCGQRPSAAR</sequence>
<gene>
    <name evidence="3" type="ORF">C8D88_11885</name>
</gene>
<feature type="domain" description="N-acetyltransferase" evidence="2">
    <location>
        <begin position="8"/>
        <end position="169"/>
    </location>
</feature>
<dbReference type="InterPro" id="IPR000182">
    <property type="entry name" value="GNAT_dom"/>
</dbReference>
<dbReference type="Gene3D" id="3.40.630.30">
    <property type="match status" value="1"/>
</dbReference>
<dbReference type="SUPFAM" id="SSF55729">
    <property type="entry name" value="Acyl-CoA N-acyltransferases (Nat)"/>
    <property type="match status" value="1"/>
</dbReference>
<evidence type="ECO:0000313" key="4">
    <source>
        <dbReference type="Proteomes" id="UP000246005"/>
    </source>
</evidence>
<dbReference type="InterPro" id="IPR051531">
    <property type="entry name" value="N-acetyltransferase"/>
</dbReference>
<dbReference type="RefSeq" id="WP_109641500.1">
    <property type="nucleotide sequence ID" value="NZ_QGHB01000018.1"/>
</dbReference>
<evidence type="ECO:0000313" key="3">
    <source>
        <dbReference type="EMBL" id="PWK81317.1"/>
    </source>
</evidence>